<comment type="similarity">
    <text evidence="1">Belongs to the ARG7 family.</text>
</comment>
<dbReference type="PANTHER" id="PTHR31175:SF82">
    <property type="entry name" value="AUXIN-RESPONSIVE PROTEIN SAUR65"/>
    <property type="match status" value="1"/>
</dbReference>
<evidence type="ECO:0000313" key="3">
    <source>
        <dbReference type="Proteomes" id="UP001370490"/>
    </source>
</evidence>
<dbReference type="InterPro" id="IPR003676">
    <property type="entry name" value="SAUR_fam"/>
</dbReference>
<dbReference type="Proteomes" id="UP001370490">
    <property type="component" value="Unassembled WGS sequence"/>
</dbReference>
<sequence length="556" mass="62261">MISPKKLIKLARKWQKKAASTRKRISLPRRNYNIASTDSSTSSEACKGFFVVYTNDQKRFVIPLLYLNNYVFIELLKMSEEEFGLTRDGPIALPCDAAFMEYILFIIQRGAEKDLARALLSSIATSCYSLPSASMCQEQICPHIAIWFQNETPYGVHEFLREIYYPYGKSKIVSNECVSSEVVDKPLTVVPRGGLANMISPKKLIKLARKWQNRAVSARKRISMPRRNDNIAADDCSMAFEACKGCFVVYTNDQSRFVIPLLYLNNYVFIELLKMSEEEFGLPGDGPITLPCDAAFMEYILLIIQKGAERDLARALLSSITTSCYSLPSFSLCQEQICPQIAIWSQNGAPFGVYEILVSSKVTPPYSFLFNYSEAEANLTRKEDLASAVPGAVHQDKALEPETISGDNMISPKKLIKLARKWQKRAATARKRISLPRRNGISNSSDCSTSSKACKGHFVVCSADWRWFVIPLSFLNNYIFLELIRMSENEFGLPSDGPIVLPCDGVFIEYILNALQRGISKDLAPAMLSSFATTSCSLLSSSMHQEHSYSQLVGCA</sequence>
<protein>
    <submittedName>
        <fullName evidence="2">Small auxin-up RNA</fullName>
    </submittedName>
</protein>
<keyword evidence="3" id="KW-1185">Reference proteome</keyword>
<proteinExistence type="inferred from homology"/>
<dbReference type="GO" id="GO:0009733">
    <property type="term" value="P:response to auxin"/>
    <property type="evidence" value="ECO:0007669"/>
    <property type="project" value="InterPro"/>
</dbReference>
<evidence type="ECO:0000313" key="2">
    <source>
        <dbReference type="EMBL" id="KAK6916792.1"/>
    </source>
</evidence>
<accession>A0AAN8UU23</accession>
<gene>
    <name evidence="2" type="ORF">RJ641_019653</name>
</gene>
<comment type="caution">
    <text evidence="2">The sequence shown here is derived from an EMBL/GenBank/DDBJ whole genome shotgun (WGS) entry which is preliminary data.</text>
</comment>
<evidence type="ECO:0000256" key="1">
    <source>
        <dbReference type="ARBA" id="ARBA00006974"/>
    </source>
</evidence>
<name>A0AAN8UU23_9MAGN</name>
<dbReference type="Pfam" id="PF02519">
    <property type="entry name" value="Auxin_inducible"/>
    <property type="match status" value="3"/>
</dbReference>
<dbReference type="AlphaFoldDB" id="A0AAN8UU23"/>
<dbReference type="EMBL" id="JBAMMX010000024">
    <property type="protein sequence ID" value="KAK6916792.1"/>
    <property type="molecule type" value="Genomic_DNA"/>
</dbReference>
<organism evidence="2 3">
    <name type="scientific">Dillenia turbinata</name>
    <dbReference type="NCBI Taxonomy" id="194707"/>
    <lineage>
        <taxon>Eukaryota</taxon>
        <taxon>Viridiplantae</taxon>
        <taxon>Streptophyta</taxon>
        <taxon>Embryophyta</taxon>
        <taxon>Tracheophyta</taxon>
        <taxon>Spermatophyta</taxon>
        <taxon>Magnoliopsida</taxon>
        <taxon>eudicotyledons</taxon>
        <taxon>Gunneridae</taxon>
        <taxon>Pentapetalae</taxon>
        <taxon>Dilleniales</taxon>
        <taxon>Dilleniaceae</taxon>
        <taxon>Dillenia</taxon>
    </lineage>
</organism>
<dbReference type="PANTHER" id="PTHR31175">
    <property type="entry name" value="AUXIN-RESPONSIVE FAMILY PROTEIN"/>
    <property type="match status" value="1"/>
</dbReference>
<reference evidence="2 3" key="1">
    <citation type="submission" date="2023-12" db="EMBL/GenBank/DDBJ databases">
        <title>A high-quality genome assembly for Dillenia turbinata (Dilleniales).</title>
        <authorList>
            <person name="Chanderbali A."/>
        </authorList>
    </citation>
    <scope>NUCLEOTIDE SEQUENCE [LARGE SCALE GENOMIC DNA]</scope>
    <source>
        <strain evidence="2">LSX21</strain>
        <tissue evidence="2">Leaf</tissue>
    </source>
</reference>